<evidence type="ECO:0000313" key="4">
    <source>
        <dbReference type="EMBL" id="TGM95561.1"/>
    </source>
</evidence>
<keyword evidence="5" id="KW-1185">Reference proteome</keyword>
<gene>
    <name evidence="4" type="ORF">EHR06_18425</name>
</gene>
<evidence type="ECO:0000256" key="1">
    <source>
        <dbReference type="ARBA" id="ARBA00022737"/>
    </source>
</evidence>
<dbReference type="InterPro" id="IPR019734">
    <property type="entry name" value="TPR_rpt"/>
</dbReference>
<dbReference type="PROSITE" id="PS50005">
    <property type="entry name" value="TPR"/>
    <property type="match status" value="3"/>
</dbReference>
<proteinExistence type="predicted"/>
<reference evidence="4" key="1">
    <citation type="journal article" date="2019" name="PLoS Negl. Trop. Dis.">
        <title>Revisiting the worldwide diversity of Leptospira species in the environment.</title>
        <authorList>
            <person name="Vincent A.T."/>
            <person name="Schiettekatte O."/>
            <person name="Bourhy P."/>
            <person name="Veyrier F.J."/>
            <person name="Picardeau M."/>
        </authorList>
    </citation>
    <scope>NUCLEOTIDE SEQUENCE [LARGE SCALE GENOMIC DNA]</scope>
    <source>
        <strain evidence="4">201601113</strain>
    </source>
</reference>
<dbReference type="PANTHER" id="PTHR44943">
    <property type="entry name" value="CELLULOSE SYNTHASE OPERON PROTEIN C"/>
    <property type="match status" value="1"/>
</dbReference>
<keyword evidence="1" id="KW-0677">Repeat</keyword>
<dbReference type="PANTHER" id="PTHR44943:SF4">
    <property type="entry name" value="TPR REPEAT-CONTAINING PROTEIN MJ0798"/>
    <property type="match status" value="1"/>
</dbReference>
<dbReference type="SMART" id="SM00028">
    <property type="entry name" value="TPR"/>
    <property type="match status" value="3"/>
</dbReference>
<name>A0A4Z1A8L6_9LEPT</name>
<dbReference type="InterPro" id="IPR011990">
    <property type="entry name" value="TPR-like_helical_dom_sf"/>
</dbReference>
<comment type="caution">
    <text evidence="4">The sequence shown here is derived from an EMBL/GenBank/DDBJ whole genome shotgun (WGS) entry which is preliminary data.</text>
</comment>
<keyword evidence="2 3" id="KW-0802">TPR repeat</keyword>
<dbReference type="EMBL" id="RQHS01000024">
    <property type="protein sequence ID" value="TGM95561.1"/>
    <property type="molecule type" value="Genomic_DNA"/>
</dbReference>
<evidence type="ECO:0000256" key="2">
    <source>
        <dbReference type="ARBA" id="ARBA00022803"/>
    </source>
</evidence>
<organism evidence="4 5">
    <name type="scientific">Leptospira dzoumogneensis</name>
    <dbReference type="NCBI Taxonomy" id="2484904"/>
    <lineage>
        <taxon>Bacteria</taxon>
        <taxon>Pseudomonadati</taxon>
        <taxon>Spirochaetota</taxon>
        <taxon>Spirochaetia</taxon>
        <taxon>Leptospirales</taxon>
        <taxon>Leptospiraceae</taxon>
        <taxon>Leptospira</taxon>
    </lineage>
</organism>
<dbReference type="Gene3D" id="1.25.40.10">
    <property type="entry name" value="Tetratricopeptide repeat domain"/>
    <property type="match status" value="2"/>
</dbReference>
<dbReference type="SUPFAM" id="SSF48452">
    <property type="entry name" value="TPR-like"/>
    <property type="match status" value="1"/>
</dbReference>
<evidence type="ECO:0000256" key="3">
    <source>
        <dbReference type="PROSITE-ProRule" id="PRU00339"/>
    </source>
</evidence>
<dbReference type="AlphaFoldDB" id="A0A4Z1A8L6"/>
<sequence>MIFGSKILIKHLSLKFLLRNFAVLFVLSFSFSLSSKQTIDWIKEGEGALASRNYPAAYDSFREAVNLNPLSVRSRLGLADAALKLHKEKEALQSLDKVLELEPKNKRAVREKAITLAKLGRYEEAFLILKPFLEEDRYDSDLFPIYIEVQLASGKTQKASFEFHSAFSRIPKNKEVKTLEAKVEAFDGNFTKAASLRNQLEAETSDDPGIFLESGKFLLIWAEKSQGNKRDSKIAEAAEKFERSVSLHPNEEEALKLLAKTRIYFGRYQEAEEYLNRLLGLFPNSTEYLYLRSYARLKKDPASKEARTDLEKLISLDDLDPIARNRSELYALENLPEGNSLRRTLGEYRLQRYRANKNAFLYDLAWYHLIRAKELLPNRPEILVLTLEEYKRRGLFPSYFNLLLLLRDKFPDNKKYGYSVENNLEGFKTSLSYREGLVKIGEFGIQEDYGRTPPEVLVFDPDGEDFLAKHTDLPALAGKVLRHFLNSDPRIRNIDLDNIRKSESLESEPYSGAIHKSERNYSSIKNSRGENIRFVVSGKISFQDDNLRLEWSLRDHKEEKILGKFRIYAKGRDALAEATLRARDKILALLPASGKVHRVKEDSLIVNAGIIDGLKKGTTVYFFNSATLLGEGTVTEADLYTAKVVPKNQDAVLRNIAVGNKAYWKKTENPSAPSN</sequence>
<feature type="repeat" description="TPR" evidence="3">
    <location>
        <begin position="38"/>
        <end position="71"/>
    </location>
</feature>
<dbReference type="RefSeq" id="WP_135758360.1">
    <property type="nucleotide sequence ID" value="NZ_RQHS01000024.1"/>
</dbReference>
<dbReference type="Proteomes" id="UP000297241">
    <property type="component" value="Unassembled WGS sequence"/>
</dbReference>
<evidence type="ECO:0000313" key="5">
    <source>
        <dbReference type="Proteomes" id="UP000297241"/>
    </source>
</evidence>
<feature type="repeat" description="TPR" evidence="3">
    <location>
        <begin position="72"/>
        <end position="105"/>
    </location>
</feature>
<dbReference type="OrthoDB" id="344205at2"/>
<protein>
    <submittedName>
        <fullName evidence="4">Uncharacterized protein</fullName>
    </submittedName>
</protein>
<dbReference type="Pfam" id="PF14559">
    <property type="entry name" value="TPR_19"/>
    <property type="match status" value="1"/>
</dbReference>
<accession>A0A4Z1A8L6</accession>
<feature type="repeat" description="TPR" evidence="3">
    <location>
        <begin position="252"/>
        <end position="285"/>
    </location>
</feature>
<dbReference type="InterPro" id="IPR051685">
    <property type="entry name" value="Ycf3/AcsC/BcsC/TPR_MFPF"/>
</dbReference>
<dbReference type="Pfam" id="PF13432">
    <property type="entry name" value="TPR_16"/>
    <property type="match status" value="1"/>
</dbReference>